<dbReference type="InterPro" id="IPR049050">
    <property type="entry name" value="nSTAND3"/>
</dbReference>
<proteinExistence type="predicted"/>
<gene>
    <name evidence="2" type="ORF">BHF72_2398</name>
</gene>
<protein>
    <submittedName>
        <fullName evidence="2">NACHT domain protein</fullName>
    </submittedName>
</protein>
<evidence type="ECO:0000313" key="3">
    <source>
        <dbReference type="Proteomes" id="UP000095601"/>
    </source>
</evidence>
<dbReference type="SUPFAM" id="SSF52540">
    <property type="entry name" value="P-loop containing nucleoside triphosphate hydrolases"/>
    <property type="match status" value="1"/>
</dbReference>
<dbReference type="SUPFAM" id="SSF141571">
    <property type="entry name" value="Pentapeptide repeat-like"/>
    <property type="match status" value="1"/>
</dbReference>
<name>A0A1E5UEB9_9FLAO</name>
<feature type="domain" description="Novel STAND NTPase 3" evidence="1">
    <location>
        <begin position="245"/>
        <end position="401"/>
    </location>
</feature>
<organism evidence="2 3">
    <name type="scientific">Cloacibacterium normanense</name>
    <dbReference type="NCBI Taxonomy" id="237258"/>
    <lineage>
        <taxon>Bacteria</taxon>
        <taxon>Pseudomonadati</taxon>
        <taxon>Bacteroidota</taxon>
        <taxon>Flavobacteriia</taxon>
        <taxon>Flavobacteriales</taxon>
        <taxon>Weeksellaceae</taxon>
    </lineage>
</organism>
<evidence type="ECO:0000259" key="1">
    <source>
        <dbReference type="Pfam" id="PF20720"/>
    </source>
</evidence>
<dbReference type="Pfam" id="PF20720">
    <property type="entry name" value="nSTAND3"/>
    <property type="match status" value="1"/>
</dbReference>
<accession>A0A1E5UEB9</accession>
<dbReference type="STRING" id="237258.SAMN04489756_1259"/>
<sequence>MKINKKEVIKNLFDFNLGSVLTEVVGLESNIETKAFLLIFNTSRETNMQLAKAYGREQLDNQYNLVSITKKLESEYKEFLELNVTLTEEFFKNVIRSDNQYMIKSFNLFSKFCKEIGIVLPEDIRLNYYIDFRENLKNEFQNHKERYQELIDFFKNPVALQNDKFAFLLDRHYGFKSFYTNLLQQNSDTKETLKDLYIEPLFSIHKNNLINKREEIISEDFELYSKTKSIHEFFNEFFLQSKKHNKIKDSYDMVFVLGQPGQGKTSFCYKLLYDYIEGNSDLPPIPIIFVKIRDLVAKDFINNPFETVSNYYNFMNFKEDEMILVLDGLDEAYMSGGITNEDLRNLYERLKKRSNKKIKIILTSRFNFLNVDDSCLDDTLVLQLNELTDEQINKYCLKFKKFYPENLLVKSIKTILENEKYKHVKELLKQAVLIYFIAVSNIKIDKKDSRTKIYDKIFDSLSQRSWDENGQLNYISHKLKDKPNQYKKYLREFIRNIAFEIYQSPKLYITVNKLLELDATKNFIRRCFDEELKSEEKIKEISKYLLISFYFQHSNNDKGDTALEFFHNSLWEYLTAEYFWEENKKNVLRKDDFGEFEMLDKEEYFTFLDKIIGNKKISEHSIQYNLFEIIENEDKVVNENVFNQTIELLDELKKDDFLLFYDRKKNQLTAYEKSAQIFSVLWIFIHETNKTNPKLIQCDERITDFLFFFNFLWNESLFNVEIIDQSISNRFIFEAYLDNVFFMSEPGKFHIENSLLKNVSFSDAVLFDCEFYKNDFINVKFNNCNIENKVIFKNNSFQNIYFENVKIENKDWLSKLIEENNFIDKSYENFKVISKIENNYYNNEKETNYYIVKK</sequence>
<evidence type="ECO:0000313" key="2">
    <source>
        <dbReference type="EMBL" id="OEL11127.1"/>
    </source>
</evidence>
<dbReference type="Proteomes" id="UP000095601">
    <property type="component" value="Unassembled WGS sequence"/>
</dbReference>
<dbReference type="EMBL" id="MKGI01000053">
    <property type="protein sequence ID" value="OEL11127.1"/>
    <property type="molecule type" value="Genomic_DNA"/>
</dbReference>
<keyword evidence="3" id="KW-1185">Reference proteome</keyword>
<dbReference type="Gene3D" id="2.160.20.80">
    <property type="entry name" value="E3 ubiquitin-protein ligase SopA"/>
    <property type="match status" value="1"/>
</dbReference>
<reference evidence="2 3" key="1">
    <citation type="submission" date="2016-09" db="EMBL/GenBank/DDBJ databases">
        <authorList>
            <person name="Capua I."/>
            <person name="De Benedictis P."/>
            <person name="Joannis T."/>
            <person name="Lombin L.H."/>
            <person name="Cattoli G."/>
        </authorList>
    </citation>
    <scope>NUCLEOTIDE SEQUENCE [LARGE SCALE GENOMIC DNA]</scope>
    <source>
        <strain evidence="2 3">NRS-1</strain>
    </source>
</reference>
<dbReference type="InterPro" id="IPR027417">
    <property type="entry name" value="P-loop_NTPase"/>
</dbReference>
<dbReference type="AlphaFoldDB" id="A0A1E5UEB9"/>
<dbReference type="PATRIC" id="fig|237258.4.peg.2558"/>
<comment type="caution">
    <text evidence="2">The sequence shown here is derived from an EMBL/GenBank/DDBJ whole genome shotgun (WGS) entry which is preliminary data.</text>
</comment>
<dbReference type="Gene3D" id="3.40.50.300">
    <property type="entry name" value="P-loop containing nucleotide triphosphate hydrolases"/>
    <property type="match status" value="1"/>
</dbReference>